<keyword evidence="1" id="KW-0534">Nitrate assimilation</keyword>
<dbReference type="AlphaFoldDB" id="A0A072NIZ2"/>
<gene>
    <name evidence="2" type="ORF">M670_03226</name>
</gene>
<dbReference type="GO" id="GO:0016530">
    <property type="term" value="F:metallochaperone activity"/>
    <property type="evidence" value="ECO:0007669"/>
    <property type="project" value="TreeGrafter"/>
</dbReference>
<dbReference type="InterPro" id="IPR020945">
    <property type="entry name" value="DMSO/NO3_reduct_chaperone"/>
</dbReference>
<dbReference type="Pfam" id="PF02613">
    <property type="entry name" value="Nitrate_red_del"/>
    <property type="match status" value="1"/>
</dbReference>
<sequence length="193" mass="22347">MEQTIHSTSLNTNMEEEVRKSFRMISYLLQYPDKRWLQWGELVEELVEFLNKDLQAFLANFLERIGDYSLDDLEQHYVNLFDFNPECSLSLSYLKAGEQRERGQILVELKALYKQYGYEMTDAELSDYLPVVLEFASVAPLQIAVNLLKSLEEPIEKLSNELKQQNSPYEYLILAALCGKEAMEDINSKGGRG</sequence>
<dbReference type="EMBL" id="JJRY01000013">
    <property type="protein sequence ID" value="KEF37644.1"/>
    <property type="molecule type" value="Genomic_DNA"/>
</dbReference>
<dbReference type="GO" id="GO:0051082">
    <property type="term" value="F:unfolded protein binding"/>
    <property type="evidence" value="ECO:0007669"/>
    <property type="project" value="InterPro"/>
</dbReference>
<evidence type="ECO:0000313" key="2">
    <source>
        <dbReference type="EMBL" id="KEF37644.1"/>
    </source>
</evidence>
<evidence type="ECO:0000313" key="3">
    <source>
        <dbReference type="Proteomes" id="UP000027936"/>
    </source>
</evidence>
<proteinExistence type="predicted"/>
<name>A0A072NIZ2_SCHAZ</name>
<dbReference type="InterPro" id="IPR003765">
    <property type="entry name" value="NO3_reductase_chaperone_NarJ"/>
</dbReference>
<reference evidence="2 3" key="1">
    <citation type="submission" date="2014-04" db="EMBL/GenBank/DDBJ databases">
        <title>Draft genome sequence of Bacillus azotoformans MEV2011, a (co-) denitrifying strain unable to grow in the presence of oxygen.</title>
        <authorList>
            <person name="Nielsen M."/>
            <person name="Schreiber L."/>
            <person name="Finster K."/>
            <person name="Schramm A."/>
        </authorList>
    </citation>
    <scope>NUCLEOTIDE SEQUENCE [LARGE SCALE GENOMIC DNA]</scope>
    <source>
        <strain evidence="2 3">MEV2011</strain>
    </source>
</reference>
<dbReference type="PANTHER" id="PTHR43680">
    <property type="entry name" value="NITRATE REDUCTASE MOLYBDENUM COFACTOR ASSEMBLY CHAPERONE"/>
    <property type="match status" value="1"/>
</dbReference>
<dbReference type="NCBIfam" id="TIGR00684">
    <property type="entry name" value="narJ"/>
    <property type="match status" value="1"/>
</dbReference>
<protein>
    <submittedName>
        <fullName evidence="2">Respiratory nitrate reductase chaperone NarJ</fullName>
    </submittedName>
</protein>
<dbReference type="Proteomes" id="UP000027936">
    <property type="component" value="Unassembled WGS sequence"/>
</dbReference>
<dbReference type="GO" id="GO:0042128">
    <property type="term" value="P:nitrate assimilation"/>
    <property type="evidence" value="ECO:0007669"/>
    <property type="project" value="UniProtKB-KW"/>
</dbReference>
<evidence type="ECO:0000256" key="1">
    <source>
        <dbReference type="ARBA" id="ARBA00023063"/>
    </source>
</evidence>
<dbReference type="SUPFAM" id="SSF89155">
    <property type="entry name" value="TorD-like"/>
    <property type="match status" value="1"/>
</dbReference>
<dbReference type="PATRIC" id="fig|1348973.3.peg.3105"/>
<dbReference type="PANTHER" id="PTHR43680:SF2">
    <property type="entry name" value="NITRATE REDUCTASE MOLYBDENUM COFACTOR ASSEMBLY CHAPERONE NARJ"/>
    <property type="match status" value="1"/>
</dbReference>
<comment type="caution">
    <text evidence="2">The sequence shown here is derived from an EMBL/GenBank/DDBJ whole genome shotgun (WGS) entry which is preliminary data.</text>
</comment>
<dbReference type="Gene3D" id="1.10.3480.10">
    <property type="entry name" value="TorD-like"/>
    <property type="match status" value="1"/>
</dbReference>
<organism evidence="2 3">
    <name type="scientific">Schinkia azotoformans MEV2011</name>
    <dbReference type="NCBI Taxonomy" id="1348973"/>
    <lineage>
        <taxon>Bacteria</taxon>
        <taxon>Bacillati</taxon>
        <taxon>Bacillota</taxon>
        <taxon>Bacilli</taxon>
        <taxon>Bacillales</taxon>
        <taxon>Bacillaceae</taxon>
        <taxon>Calidifontibacillus/Schinkia group</taxon>
        <taxon>Schinkia</taxon>
    </lineage>
</organism>
<dbReference type="InterPro" id="IPR036411">
    <property type="entry name" value="TorD-like_sf"/>
</dbReference>
<dbReference type="GO" id="GO:0051131">
    <property type="term" value="P:chaperone-mediated protein complex assembly"/>
    <property type="evidence" value="ECO:0007669"/>
    <property type="project" value="InterPro"/>
</dbReference>
<accession>A0A072NIZ2</accession>